<dbReference type="EMBL" id="RRCN01000001">
    <property type="protein sequence ID" value="RRJ66872.1"/>
    <property type="molecule type" value="Genomic_DNA"/>
</dbReference>
<reference evidence="2 3" key="1">
    <citation type="submission" date="2018-11" db="EMBL/GenBank/DDBJ databases">
        <title>Genome sequencing of Paenibacillus sp. KCOM 3021 (= ChDC PVNT-B20).</title>
        <authorList>
            <person name="Kook J.-K."/>
            <person name="Park S.-N."/>
            <person name="Lim Y.K."/>
        </authorList>
    </citation>
    <scope>NUCLEOTIDE SEQUENCE [LARGE SCALE GENOMIC DNA]</scope>
    <source>
        <strain evidence="2 3">KCOM 3021</strain>
    </source>
</reference>
<accession>A0A3P3U939</accession>
<feature type="transmembrane region" description="Helical" evidence="1">
    <location>
        <begin position="34"/>
        <end position="55"/>
    </location>
</feature>
<proteinExistence type="predicted"/>
<keyword evidence="3" id="KW-1185">Reference proteome</keyword>
<dbReference type="Proteomes" id="UP000267017">
    <property type="component" value="Unassembled WGS sequence"/>
</dbReference>
<sequence length="62" mass="6549">MFFGQKRYVAASLAAGTAWASCRAEMAIGGTWCVYARPSFMAIGVTWGVYAGAALKATTSYT</sequence>
<keyword evidence="1" id="KW-0472">Membrane</keyword>
<dbReference type="AlphaFoldDB" id="A0A3P3U939"/>
<dbReference type="RefSeq" id="WP_128634656.1">
    <property type="nucleotide sequence ID" value="NZ_RRCN01000001.1"/>
</dbReference>
<dbReference type="PROSITE" id="PS51257">
    <property type="entry name" value="PROKAR_LIPOPROTEIN"/>
    <property type="match status" value="1"/>
</dbReference>
<evidence type="ECO:0000313" key="3">
    <source>
        <dbReference type="Proteomes" id="UP000267017"/>
    </source>
</evidence>
<keyword evidence="1" id="KW-1133">Transmembrane helix</keyword>
<name>A0A3P3U939_9BACL</name>
<protein>
    <submittedName>
        <fullName evidence="2">Uncharacterized protein</fullName>
    </submittedName>
</protein>
<keyword evidence="1" id="KW-0812">Transmembrane</keyword>
<organism evidence="2 3">
    <name type="scientific">Paenibacillus oralis</name>
    <dbReference type="NCBI Taxonomy" id="2490856"/>
    <lineage>
        <taxon>Bacteria</taxon>
        <taxon>Bacillati</taxon>
        <taxon>Bacillota</taxon>
        <taxon>Bacilli</taxon>
        <taxon>Bacillales</taxon>
        <taxon>Paenibacillaceae</taxon>
        <taxon>Paenibacillus</taxon>
    </lineage>
</organism>
<gene>
    <name evidence="2" type="ORF">EHV15_31025</name>
</gene>
<evidence type="ECO:0000256" key="1">
    <source>
        <dbReference type="SAM" id="Phobius"/>
    </source>
</evidence>
<evidence type="ECO:0000313" key="2">
    <source>
        <dbReference type="EMBL" id="RRJ66872.1"/>
    </source>
</evidence>
<comment type="caution">
    <text evidence="2">The sequence shown here is derived from an EMBL/GenBank/DDBJ whole genome shotgun (WGS) entry which is preliminary data.</text>
</comment>